<proteinExistence type="predicted"/>
<gene>
    <name evidence="10" type="ORF">ACJMK2_000392</name>
</gene>
<dbReference type="PROSITE" id="PS50262">
    <property type="entry name" value="G_PROTEIN_RECEP_F1_2"/>
    <property type="match status" value="1"/>
</dbReference>
<evidence type="ECO:0000256" key="8">
    <source>
        <dbReference type="SAM" id="Phobius"/>
    </source>
</evidence>
<dbReference type="Gene3D" id="1.20.1070.10">
    <property type="entry name" value="Rhodopsin 7-helix transmembrane proteins"/>
    <property type="match status" value="2"/>
</dbReference>
<keyword evidence="5 8" id="KW-0472">Membrane</keyword>
<feature type="domain" description="G-protein coupled receptors family 1 profile" evidence="9">
    <location>
        <begin position="1"/>
        <end position="372"/>
    </location>
</feature>
<keyword evidence="7" id="KW-0807">Transducer</keyword>
<evidence type="ECO:0000256" key="4">
    <source>
        <dbReference type="ARBA" id="ARBA00023040"/>
    </source>
</evidence>
<evidence type="ECO:0000256" key="7">
    <source>
        <dbReference type="ARBA" id="ARBA00023224"/>
    </source>
</evidence>
<dbReference type="EMBL" id="JBJQND010000001">
    <property type="protein sequence ID" value="KAL3888008.1"/>
    <property type="molecule type" value="Genomic_DNA"/>
</dbReference>
<evidence type="ECO:0000259" key="9">
    <source>
        <dbReference type="PROSITE" id="PS50262"/>
    </source>
</evidence>
<keyword evidence="3 8" id="KW-1133">Transmembrane helix</keyword>
<dbReference type="Proteomes" id="UP001634394">
    <property type="component" value="Unassembled WGS sequence"/>
</dbReference>
<keyword evidence="4" id="KW-0297">G-protein coupled receptor</keyword>
<evidence type="ECO:0000313" key="10">
    <source>
        <dbReference type="EMBL" id="KAL3888008.1"/>
    </source>
</evidence>
<dbReference type="InterPro" id="IPR017452">
    <property type="entry name" value="GPCR_Rhodpsn_7TM"/>
</dbReference>
<accession>A0ABD3XSK7</accession>
<dbReference type="InterPro" id="IPR000276">
    <property type="entry name" value="GPCR_Rhodpsn"/>
</dbReference>
<dbReference type="SUPFAM" id="SSF81321">
    <property type="entry name" value="Family A G protein-coupled receptor-like"/>
    <property type="match status" value="1"/>
</dbReference>
<dbReference type="Pfam" id="PF00001">
    <property type="entry name" value="7tm_1"/>
    <property type="match status" value="1"/>
</dbReference>
<dbReference type="GO" id="GO:0016020">
    <property type="term" value="C:membrane"/>
    <property type="evidence" value="ECO:0007669"/>
    <property type="project" value="UniProtKB-SubCell"/>
</dbReference>
<reference evidence="10 11" key="1">
    <citation type="submission" date="2024-11" db="EMBL/GenBank/DDBJ databases">
        <title>Chromosome-level genome assembly of the freshwater bivalve Anodonta woodiana.</title>
        <authorList>
            <person name="Chen X."/>
        </authorList>
    </citation>
    <scope>NUCLEOTIDE SEQUENCE [LARGE SCALE GENOMIC DNA]</scope>
    <source>
        <strain evidence="10">MN2024</strain>
        <tissue evidence="10">Gills</tissue>
    </source>
</reference>
<evidence type="ECO:0000256" key="2">
    <source>
        <dbReference type="ARBA" id="ARBA00022692"/>
    </source>
</evidence>
<dbReference type="GO" id="GO:0004930">
    <property type="term" value="F:G protein-coupled receptor activity"/>
    <property type="evidence" value="ECO:0007669"/>
    <property type="project" value="UniProtKB-KW"/>
</dbReference>
<feature type="transmembrane region" description="Helical" evidence="8">
    <location>
        <begin position="312"/>
        <end position="337"/>
    </location>
</feature>
<keyword evidence="6" id="KW-0675">Receptor</keyword>
<evidence type="ECO:0000313" key="11">
    <source>
        <dbReference type="Proteomes" id="UP001634394"/>
    </source>
</evidence>
<protein>
    <recommendedName>
        <fullName evidence="9">G-protein coupled receptors family 1 profile domain-containing protein</fullName>
    </recommendedName>
</protein>
<evidence type="ECO:0000256" key="3">
    <source>
        <dbReference type="ARBA" id="ARBA00022989"/>
    </source>
</evidence>
<keyword evidence="2 8" id="KW-0812">Transmembrane</keyword>
<keyword evidence="11" id="KW-1185">Reference proteome</keyword>
<sequence length="394" mass="44267">MCKLDRFVKHYASIALTFLLNVNKITPRQANIACIIIVFSSIILSAPMTVFYDIIRVNNLYSGAPYEAGFECTPTNDESMEFYLLLTYVIHLAGFVATAFSLTLFYILIGYTLLKQRKFRILTTRVARNLSVVGIRCRQFTRKLNHGPPNGKQKGYNIQHAIENGKRSERVRRVSFQTHDIIGNDKGLSVSYVLDFEEIIASDMFSVSSVSEPRVTSGNCIVHMENGQVFKHDLSLTSDISSLSIAEITHISSTINEGNITDMTSPSDVGSICGFDSNALTTHIHSVVAPTVATDNFNRTVNAHSSTTKYTLIMFLVSACCVLSFLPFLSLMVWRIYHNVQEVNEMSNVELILYSIGLRSYFLNSTVNPLIYGLFNTEFRSFFFGSFCKCRQAK</sequence>
<comment type="subcellular location">
    <subcellularLocation>
        <location evidence="1">Membrane</location>
        <topology evidence="1">Multi-pass membrane protein</topology>
    </subcellularLocation>
</comment>
<evidence type="ECO:0000256" key="6">
    <source>
        <dbReference type="ARBA" id="ARBA00023170"/>
    </source>
</evidence>
<dbReference type="AlphaFoldDB" id="A0ABD3XSK7"/>
<comment type="caution">
    <text evidence="10">The sequence shown here is derived from an EMBL/GenBank/DDBJ whole genome shotgun (WGS) entry which is preliminary data.</text>
</comment>
<evidence type="ECO:0000256" key="5">
    <source>
        <dbReference type="ARBA" id="ARBA00023136"/>
    </source>
</evidence>
<feature type="transmembrane region" description="Helical" evidence="8">
    <location>
        <begin position="88"/>
        <end position="114"/>
    </location>
</feature>
<name>A0ABD3XSK7_SINWO</name>
<evidence type="ECO:0000256" key="1">
    <source>
        <dbReference type="ARBA" id="ARBA00004141"/>
    </source>
</evidence>
<feature type="transmembrane region" description="Helical" evidence="8">
    <location>
        <begin position="30"/>
        <end position="52"/>
    </location>
</feature>
<organism evidence="10 11">
    <name type="scientific">Sinanodonta woodiana</name>
    <name type="common">Chinese pond mussel</name>
    <name type="synonym">Anodonta woodiana</name>
    <dbReference type="NCBI Taxonomy" id="1069815"/>
    <lineage>
        <taxon>Eukaryota</taxon>
        <taxon>Metazoa</taxon>
        <taxon>Spiralia</taxon>
        <taxon>Lophotrochozoa</taxon>
        <taxon>Mollusca</taxon>
        <taxon>Bivalvia</taxon>
        <taxon>Autobranchia</taxon>
        <taxon>Heteroconchia</taxon>
        <taxon>Palaeoheterodonta</taxon>
        <taxon>Unionida</taxon>
        <taxon>Unionoidea</taxon>
        <taxon>Unionidae</taxon>
        <taxon>Unioninae</taxon>
        <taxon>Sinanodonta</taxon>
    </lineage>
</organism>
<dbReference type="PANTHER" id="PTHR45695:SF9">
    <property type="entry name" value="LEUCOKININ RECEPTOR"/>
    <property type="match status" value="1"/>
</dbReference>
<dbReference type="PANTHER" id="PTHR45695">
    <property type="entry name" value="LEUCOKININ RECEPTOR-RELATED"/>
    <property type="match status" value="1"/>
</dbReference>